<keyword evidence="7" id="KW-0092">Biotin</keyword>
<dbReference type="Pfam" id="PF02785">
    <property type="entry name" value="Biotin_carb_C"/>
    <property type="match status" value="1"/>
</dbReference>
<dbReference type="SUPFAM" id="SSF51230">
    <property type="entry name" value="Single hybrid motif"/>
    <property type="match status" value="1"/>
</dbReference>
<evidence type="ECO:0000259" key="11">
    <source>
        <dbReference type="PROSITE" id="PS50975"/>
    </source>
</evidence>
<evidence type="ECO:0000256" key="5">
    <source>
        <dbReference type="ARBA" id="ARBA00022741"/>
    </source>
</evidence>
<feature type="domain" description="CoA carboxyltransferase C-terminal" evidence="14">
    <location>
        <begin position="288"/>
        <end position="547"/>
    </location>
</feature>
<dbReference type="SUPFAM" id="SSF52440">
    <property type="entry name" value="PreATP-grasp domain"/>
    <property type="match status" value="1"/>
</dbReference>
<feature type="domain" description="Biotin carboxylation" evidence="12">
    <location>
        <begin position="551"/>
        <end position="1008"/>
    </location>
</feature>
<dbReference type="InterPro" id="IPR011762">
    <property type="entry name" value="COA_CT_N"/>
</dbReference>
<name>A0AA39GKQ2_SARSR</name>
<reference evidence="15" key="1">
    <citation type="submission" date="2022-10" db="EMBL/GenBank/DDBJ databases">
        <title>Determination and structural analysis of whole genome sequence of Sarocladium strictum F4-1.</title>
        <authorList>
            <person name="Hu L."/>
            <person name="Jiang Y."/>
        </authorList>
    </citation>
    <scope>NUCLEOTIDE SEQUENCE</scope>
    <source>
        <strain evidence="15">F4-1</strain>
    </source>
</reference>
<keyword evidence="6 9" id="KW-0067">ATP-binding</keyword>
<dbReference type="InterPro" id="IPR000089">
    <property type="entry name" value="Biotin_lipoyl"/>
</dbReference>
<keyword evidence="4" id="KW-0436">Ligase</keyword>
<evidence type="ECO:0000259" key="14">
    <source>
        <dbReference type="PROSITE" id="PS50989"/>
    </source>
</evidence>
<dbReference type="GO" id="GO:0046872">
    <property type="term" value="F:metal ion binding"/>
    <property type="evidence" value="ECO:0007669"/>
    <property type="project" value="InterPro"/>
</dbReference>
<evidence type="ECO:0000313" key="16">
    <source>
        <dbReference type="Proteomes" id="UP001175261"/>
    </source>
</evidence>
<dbReference type="PROSITE" id="PS50980">
    <property type="entry name" value="COA_CT_NTER"/>
    <property type="match status" value="1"/>
</dbReference>
<feature type="domain" description="Lipoyl-binding" evidence="10">
    <location>
        <begin position="1241"/>
        <end position="1316"/>
    </location>
</feature>
<dbReference type="EMBL" id="JAPDFR010000002">
    <property type="protein sequence ID" value="KAK0389170.1"/>
    <property type="molecule type" value="Genomic_DNA"/>
</dbReference>
<organism evidence="15 16">
    <name type="scientific">Sarocladium strictum</name>
    <name type="common">Black bundle disease fungus</name>
    <name type="synonym">Acremonium strictum</name>
    <dbReference type="NCBI Taxonomy" id="5046"/>
    <lineage>
        <taxon>Eukaryota</taxon>
        <taxon>Fungi</taxon>
        <taxon>Dikarya</taxon>
        <taxon>Ascomycota</taxon>
        <taxon>Pezizomycotina</taxon>
        <taxon>Sordariomycetes</taxon>
        <taxon>Hypocreomycetidae</taxon>
        <taxon>Hypocreales</taxon>
        <taxon>Sarocladiaceae</taxon>
        <taxon>Sarocladium</taxon>
    </lineage>
</organism>
<dbReference type="EC" id="6.4.1.2" evidence="3"/>
<dbReference type="SUPFAM" id="SSF51246">
    <property type="entry name" value="Rudiment single hybrid motif"/>
    <property type="match status" value="1"/>
</dbReference>
<gene>
    <name evidence="15" type="ORF">NLU13_2745</name>
</gene>
<dbReference type="PROSITE" id="PS50979">
    <property type="entry name" value="BC"/>
    <property type="match status" value="1"/>
</dbReference>
<dbReference type="PANTHER" id="PTHR18866:SF127">
    <property type="match status" value="1"/>
</dbReference>
<dbReference type="CDD" id="cd06850">
    <property type="entry name" value="biotinyl_domain"/>
    <property type="match status" value="1"/>
</dbReference>
<dbReference type="PROSITE" id="PS50975">
    <property type="entry name" value="ATP_GRASP"/>
    <property type="match status" value="1"/>
</dbReference>
<dbReference type="InterPro" id="IPR029045">
    <property type="entry name" value="ClpP/crotonase-like_dom_sf"/>
</dbReference>
<dbReference type="PANTHER" id="PTHR18866">
    <property type="entry name" value="CARBOXYLASE:PYRUVATE/ACETYL-COA/PROPIONYL-COA CARBOXYLASE"/>
    <property type="match status" value="1"/>
</dbReference>
<dbReference type="InterPro" id="IPR050856">
    <property type="entry name" value="Biotin_carboxylase_complex"/>
</dbReference>
<dbReference type="InterPro" id="IPR034733">
    <property type="entry name" value="AcCoA_carboxyl_beta"/>
</dbReference>
<dbReference type="Pfam" id="PF01039">
    <property type="entry name" value="Carboxyl_trans"/>
    <property type="match status" value="1"/>
</dbReference>
<dbReference type="InterPro" id="IPR011763">
    <property type="entry name" value="COA_CT_C"/>
</dbReference>
<dbReference type="SUPFAM" id="SSF52096">
    <property type="entry name" value="ClpP/crotonase"/>
    <property type="match status" value="2"/>
</dbReference>
<dbReference type="InterPro" id="IPR005481">
    <property type="entry name" value="BC-like_N"/>
</dbReference>
<dbReference type="PROSITE" id="PS50989">
    <property type="entry name" value="COA_CT_CTER"/>
    <property type="match status" value="1"/>
</dbReference>
<evidence type="ECO:0000256" key="3">
    <source>
        <dbReference type="ARBA" id="ARBA00013058"/>
    </source>
</evidence>
<dbReference type="GO" id="GO:0003989">
    <property type="term" value="F:acetyl-CoA carboxylase activity"/>
    <property type="evidence" value="ECO:0007669"/>
    <property type="project" value="UniProtKB-EC"/>
</dbReference>
<dbReference type="InterPro" id="IPR011053">
    <property type="entry name" value="Single_hybrid_motif"/>
</dbReference>
<protein>
    <recommendedName>
        <fullName evidence="3">acetyl-CoA carboxylase</fullName>
        <ecNumber evidence="3">6.4.1.2</ecNumber>
    </recommendedName>
</protein>
<feature type="domain" description="ATP-grasp" evidence="11">
    <location>
        <begin position="672"/>
        <end position="872"/>
    </location>
</feature>
<feature type="domain" description="CoA carboxyltransferase N-terminal" evidence="13">
    <location>
        <begin position="28"/>
        <end position="280"/>
    </location>
</feature>
<sequence>MSAHLSFAAQASTANLKDPASQANQDSWGQILERLEENLQAVSAEGTEVSLKRHQERGQLLARDRVALLLDPDSPFLELGAFAGFGNENSTPCANIIAGIGNVVGRPCLLMSHIPTQSGGAWNEMTVLKVNRIMEIASENDLPLISLVQSAGVFLPQQFRVFHKGGQLFYDLAVRTQNGKPSCAIVFGSSTAGGAYHPALSDYTIFVENQAQAFLGGPPLVKMATGEVIEAEELGGAKVHATLTGLADQMATDEFDAIRLAREWVASLQMPANLSMQRTIEVCSPRYPIDDILSLVNPDIRKPFNMKEVVLRLVDDSRLAVFKELYGPSLMTAWAYIHGFKVGIVANQFSVINPQEAAKGAQFIRLCNQQNTPIVFLHNVTGFMVGAKAEHAGIIKAGAQLVSAVSCSKVPHISIIMGASYGAGNYAMCGRAYKPRFLFTWPTGRCSVMGPDQLAGVMEQIQSAKAKANNYTPEQVKQTTAKFKEQVTKDAECYSTSAALIDDGVIDPRDTRDVLGMCLEIVGGARTDASAGANPQREELFVAPLPDSGRSLRSVLIANRGEIACRVIATCRKLNIKTIAIYVEEDIKSRHVLAADESICLGSIEDHAVNPFLSIELLVKTALDAGADAIHPGYGYLSENGSFATQVREAGMIFIGPTAAAMNTLGDKRSSKAYLLEHAPDIPLIPGFSGASQQLEELEQAASNIGFPVMLKASAGGGGKGMRIIREKSQLRTELERAQSEAQRFFGSSDCILEKYIERSKHVEVQIMGDSHGNVVSFFERECSIQRRHQKVVEESPCPFLTPETRRAMSDCAVRIAKLIGYENAGTVEFVLDVQTGKFYFLEVNARLQVEHPITEEVTGFDLVSLQLFVAAGGNLSEIPEAMNVSQSGHAIECRLCAEDPKANFFPDNGTIHLWQPADGLLGPGRDVRYETSVESGSPISIYFDPMIAKLIVWAPTRKLAIDKMASLLAETACIGIKTNQFFMRNCLLHPAFQDPEYTTGFISENLPSLLHPALDERAQSVQRLSTVIPSLLLREIEHRQHKAPQRSFTGVRRQFRNQRLDKANVHCDIVTAFNDAGTNDDADRSIDQSFLYLPFPQTHSDSPNARLYEAIPLPSNPQRTASDGKPLSAAAEVTALYNDISNILRTRHKRAAETVDIQVHRWEEIQVKSQNQSPLRESARALTLNLSVSGTSVRTHCVVLNGTSLDRTQRIICHLPQLGKQLEYERDSILSYIDKCRSSVTVAADSQRVVKAPMPCKVLSILKKPGEEVKVGETIMVIESMKMEVSITASAAGSFESSRAEGQAVEEGHVLCEIQE</sequence>
<evidence type="ECO:0000259" key="12">
    <source>
        <dbReference type="PROSITE" id="PS50979"/>
    </source>
</evidence>
<dbReference type="Pfam" id="PF00289">
    <property type="entry name" value="Biotin_carb_N"/>
    <property type="match status" value="1"/>
</dbReference>
<dbReference type="FunFam" id="3.90.226.10:FF:000021">
    <property type="entry name" value="Acetyl-CoA carboxylase carboxyltransferase subunit"/>
    <property type="match status" value="1"/>
</dbReference>
<dbReference type="Pfam" id="PF02786">
    <property type="entry name" value="CPSase_L_D2"/>
    <property type="match status" value="1"/>
</dbReference>
<evidence type="ECO:0000259" key="13">
    <source>
        <dbReference type="PROSITE" id="PS50980"/>
    </source>
</evidence>
<evidence type="ECO:0000256" key="4">
    <source>
        <dbReference type="ARBA" id="ARBA00022598"/>
    </source>
</evidence>
<comment type="caution">
    <text evidence="15">The sequence shown here is derived from an EMBL/GenBank/DDBJ whole genome shotgun (WGS) entry which is preliminary data.</text>
</comment>
<keyword evidence="8" id="KW-0511">Multifunctional enzyme</keyword>
<dbReference type="InterPro" id="IPR011764">
    <property type="entry name" value="Biotin_carboxylation_dom"/>
</dbReference>
<evidence type="ECO:0000259" key="10">
    <source>
        <dbReference type="PROSITE" id="PS50968"/>
    </source>
</evidence>
<evidence type="ECO:0000256" key="2">
    <source>
        <dbReference type="ARBA" id="ARBA00004956"/>
    </source>
</evidence>
<evidence type="ECO:0000256" key="6">
    <source>
        <dbReference type="ARBA" id="ARBA00022840"/>
    </source>
</evidence>
<dbReference type="InterPro" id="IPR016185">
    <property type="entry name" value="PreATP-grasp_dom_sf"/>
</dbReference>
<evidence type="ECO:0000256" key="8">
    <source>
        <dbReference type="ARBA" id="ARBA00023268"/>
    </source>
</evidence>
<dbReference type="InterPro" id="IPR011761">
    <property type="entry name" value="ATP-grasp"/>
</dbReference>
<dbReference type="Gene3D" id="3.90.226.10">
    <property type="entry name" value="2-enoyl-CoA Hydratase, Chain A, domain 1"/>
    <property type="match status" value="2"/>
</dbReference>
<dbReference type="FunFam" id="3.30.1490.20:FF:000003">
    <property type="entry name" value="acetyl-CoA carboxylase isoform X1"/>
    <property type="match status" value="1"/>
</dbReference>
<dbReference type="PROSITE" id="PS50968">
    <property type="entry name" value="BIOTINYL_LIPOYL"/>
    <property type="match status" value="1"/>
</dbReference>
<proteinExistence type="predicted"/>
<dbReference type="GO" id="GO:0005524">
    <property type="term" value="F:ATP binding"/>
    <property type="evidence" value="ECO:0007669"/>
    <property type="project" value="UniProtKB-UniRule"/>
</dbReference>
<dbReference type="Proteomes" id="UP001175261">
    <property type="component" value="Unassembled WGS sequence"/>
</dbReference>
<evidence type="ECO:0000313" key="15">
    <source>
        <dbReference type="EMBL" id="KAK0389170.1"/>
    </source>
</evidence>
<evidence type="ECO:0000256" key="9">
    <source>
        <dbReference type="PROSITE-ProRule" id="PRU00409"/>
    </source>
</evidence>
<dbReference type="Pfam" id="PF00364">
    <property type="entry name" value="Biotin_lipoyl"/>
    <property type="match status" value="1"/>
</dbReference>
<dbReference type="InterPro" id="IPR005482">
    <property type="entry name" value="Biotin_COase_C"/>
</dbReference>
<accession>A0AA39GKQ2</accession>
<keyword evidence="16" id="KW-1185">Reference proteome</keyword>
<evidence type="ECO:0000256" key="7">
    <source>
        <dbReference type="ARBA" id="ARBA00023267"/>
    </source>
</evidence>
<dbReference type="SUPFAM" id="SSF56059">
    <property type="entry name" value="Glutathione synthetase ATP-binding domain-like"/>
    <property type="match status" value="1"/>
</dbReference>
<comment type="pathway">
    <text evidence="2">Lipid metabolism; malonyl-CoA biosynthesis; malonyl-CoA from acetyl-CoA: step 1/1.</text>
</comment>
<dbReference type="PROSITE" id="PS00866">
    <property type="entry name" value="CPSASE_1"/>
    <property type="match status" value="1"/>
</dbReference>
<evidence type="ECO:0000256" key="1">
    <source>
        <dbReference type="ARBA" id="ARBA00001953"/>
    </source>
</evidence>
<comment type="cofactor">
    <cofactor evidence="1">
        <name>biotin</name>
        <dbReference type="ChEBI" id="CHEBI:57586"/>
    </cofactor>
</comment>
<dbReference type="InterPro" id="IPR005479">
    <property type="entry name" value="CPAse_ATP-bd"/>
</dbReference>
<dbReference type="Gene3D" id="2.40.50.100">
    <property type="match status" value="1"/>
</dbReference>
<dbReference type="PROSITE" id="PS00867">
    <property type="entry name" value="CPSASE_2"/>
    <property type="match status" value="1"/>
</dbReference>
<dbReference type="Gene3D" id="3.30.470.20">
    <property type="entry name" value="ATP-grasp fold, B domain"/>
    <property type="match status" value="1"/>
</dbReference>
<keyword evidence="5 9" id="KW-0547">Nucleotide-binding</keyword>
<dbReference type="InterPro" id="IPR011054">
    <property type="entry name" value="Rudment_hybrid_motif"/>
</dbReference>
<dbReference type="SMART" id="SM00878">
    <property type="entry name" value="Biotin_carb_C"/>
    <property type="match status" value="1"/>
</dbReference>